<evidence type="ECO:0000256" key="2">
    <source>
        <dbReference type="ARBA" id="ARBA00022527"/>
    </source>
</evidence>
<name>A0AAV5LMP6_9ROSI</name>
<dbReference type="InterPro" id="IPR000719">
    <property type="entry name" value="Prot_kinase_dom"/>
</dbReference>
<dbReference type="PROSITE" id="PS50011">
    <property type="entry name" value="PROTEIN_KINASE_DOM"/>
    <property type="match status" value="1"/>
</dbReference>
<accession>A0AAV5LMP6</accession>
<evidence type="ECO:0000313" key="7">
    <source>
        <dbReference type="EMBL" id="GKV38693.1"/>
    </source>
</evidence>
<organism evidence="7 8">
    <name type="scientific">Rubroshorea leprosula</name>
    <dbReference type="NCBI Taxonomy" id="152421"/>
    <lineage>
        <taxon>Eukaryota</taxon>
        <taxon>Viridiplantae</taxon>
        <taxon>Streptophyta</taxon>
        <taxon>Embryophyta</taxon>
        <taxon>Tracheophyta</taxon>
        <taxon>Spermatophyta</taxon>
        <taxon>Magnoliopsida</taxon>
        <taxon>eudicotyledons</taxon>
        <taxon>Gunneridae</taxon>
        <taxon>Pentapetalae</taxon>
        <taxon>rosids</taxon>
        <taxon>malvids</taxon>
        <taxon>Malvales</taxon>
        <taxon>Dipterocarpaceae</taxon>
        <taxon>Rubroshorea</taxon>
    </lineage>
</organism>
<comment type="caution">
    <text evidence="7">The sequence shown here is derived from an EMBL/GenBank/DDBJ whole genome shotgun (WGS) entry which is preliminary data.</text>
</comment>
<dbReference type="GO" id="GO:0005524">
    <property type="term" value="F:ATP binding"/>
    <property type="evidence" value="ECO:0007669"/>
    <property type="project" value="InterPro"/>
</dbReference>
<keyword evidence="3" id="KW-0808">Transferase</keyword>
<evidence type="ECO:0000256" key="4">
    <source>
        <dbReference type="ARBA" id="ARBA00047899"/>
    </source>
</evidence>
<reference evidence="7 8" key="1">
    <citation type="journal article" date="2021" name="Commun. Biol.">
        <title>The genome of Shorea leprosula (Dipterocarpaceae) highlights the ecological relevance of drought in aseasonal tropical rainforests.</title>
        <authorList>
            <person name="Ng K.K.S."/>
            <person name="Kobayashi M.J."/>
            <person name="Fawcett J.A."/>
            <person name="Hatakeyama M."/>
            <person name="Paape T."/>
            <person name="Ng C.H."/>
            <person name="Ang C.C."/>
            <person name="Tnah L.H."/>
            <person name="Lee C.T."/>
            <person name="Nishiyama T."/>
            <person name="Sese J."/>
            <person name="O'Brien M.J."/>
            <person name="Copetti D."/>
            <person name="Mohd Noor M.I."/>
            <person name="Ong R.C."/>
            <person name="Putra M."/>
            <person name="Sireger I.Z."/>
            <person name="Indrioko S."/>
            <person name="Kosugi Y."/>
            <person name="Izuno A."/>
            <person name="Isagi Y."/>
            <person name="Lee S.L."/>
            <person name="Shimizu K.K."/>
        </authorList>
    </citation>
    <scope>NUCLEOTIDE SEQUENCE [LARGE SCALE GENOMIC DNA]</scope>
    <source>
        <strain evidence="7">214</strain>
    </source>
</reference>
<dbReference type="PANTHER" id="PTHR13902">
    <property type="entry name" value="SERINE/THREONINE-PROTEIN KINASE WNK WITH NO LYSINE -RELATED"/>
    <property type="match status" value="1"/>
</dbReference>
<dbReference type="EMBL" id="BPVZ01000130">
    <property type="protein sequence ID" value="GKV38693.1"/>
    <property type="molecule type" value="Genomic_DNA"/>
</dbReference>
<dbReference type="GO" id="GO:0004674">
    <property type="term" value="F:protein serine/threonine kinase activity"/>
    <property type="evidence" value="ECO:0007669"/>
    <property type="project" value="UniProtKB-KW"/>
</dbReference>
<dbReference type="Proteomes" id="UP001054252">
    <property type="component" value="Unassembled WGS sequence"/>
</dbReference>
<proteinExistence type="predicted"/>
<dbReference type="Pfam" id="PF00069">
    <property type="entry name" value="Pkinase"/>
    <property type="match status" value="1"/>
</dbReference>
<dbReference type="EC" id="2.7.11.1" evidence="1"/>
<evidence type="ECO:0000256" key="1">
    <source>
        <dbReference type="ARBA" id="ARBA00012513"/>
    </source>
</evidence>
<evidence type="ECO:0000313" key="8">
    <source>
        <dbReference type="Proteomes" id="UP001054252"/>
    </source>
</evidence>
<gene>
    <name evidence="7" type="ORF">SLEP1_g46578</name>
</gene>
<protein>
    <recommendedName>
        <fullName evidence="1">non-specific serine/threonine protein kinase</fullName>
        <ecNumber evidence="1">2.7.11.1</ecNumber>
    </recommendedName>
</protein>
<keyword evidence="8" id="KW-1185">Reference proteome</keyword>
<dbReference type="Gene3D" id="1.10.510.10">
    <property type="entry name" value="Transferase(Phosphotransferase) domain 1"/>
    <property type="match status" value="1"/>
</dbReference>
<dbReference type="AlphaFoldDB" id="A0AAV5LMP6"/>
<sequence>MSADQSDKDSKPFVEVDPSAQYGRYHELLGSGAVKKGIPEETPVDIALKKWSKQILKGLNYLHTHEPCIIHRDLNCSNLFVNGNIGQVKIGDLGLVATVGKNHSAHSILGTPDSWYRSSTMRITWSRWIFTCDCPYLLMDLTRQPNNQYYQVPPPSILQLKLHAQTIQWIPLGPEIIVAHQELYVCVHDASKKLNRHQRNSLSSSLEEDPVSP</sequence>
<evidence type="ECO:0000256" key="5">
    <source>
        <dbReference type="ARBA" id="ARBA00048679"/>
    </source>
</evidence>
<feature type="domain" description="Protein kinase" evidence="6">
    <location>
        <begin position="1"/>
        <end position="213"/>
    </location>
</feature>
<keyword evidence="2" id="KW-0723">Serine/threonine-protein kinase</keyword>
<evidence type="ECO:0000256" key="3">
    <source>
        <dbReference type="ARBA" id="ARBA00022777"/>
    </source>
</evidence>
<dbReference type="SUPFAM" id="SSF56112">
    <property type="entry name" value="Protein kinase-like (PK-like)"/>
    <property type="match status" value="1"/>
</dbReference>
<keyword evidence="3" id="KW-0418">Kinase</keyword>
<dbReference type="InterPro" id="IPR050588">
    <property type="entry name" value="WNK_Ser-Thr_kinase"/>
</dbReference>
<evidence type="ECO:0000259" key="6">
    <source>
        <dbReference type="PROSITE" id="PS50011"/>
    </source>
</evidence>
<dbReference type="InterPro" id="IPR011009">
    <property type="entry name" value="Kinase-like_dom_sf"/>
</dbReference>
<comment type="catalytic activity">
    <reaction evidence="4">
        <text>L-threonyl-[protein] + ATP = O-phospho-L-threonyl-[protein] + ADP + H(+)</text>
        <dbReference type="Rhea" id="RHEA:46608"/>
        <dbReference type="Rhea" id="RHEA-COMP:11060"/>
        <dbReference type="Rhea" id="RHEA-COMP:11605"/>
        <dbReference type="ChEBI" id="CHEBI:15378"/>
        <dbReference type="ChEBI" id="CHEBI:30013"/>
        <dbReference type="ChEBI" id="CHEBI:30616"/>
        <dbReference type="ChEBI" id="CHEBI:61977"/>
        <dbReference type="ChEBI" id="CHEBI:456216"/>
        <dbReference type="EC" id="2.7.11.1"/>
    </reaction>
</comment>
<comment type="catalytic activity">
    <reaction evidence="5">
        <text>L-seryl-[protein] + ATP = O-phospho-L-seryl-[protein] + ADP + H(+)</text>
        <dbReference type="Rhea" id="RHEA:17989"/>
        <dbReference type="Rhea" id="RHEA-COMP:9863"/>
        <dbReference type="Rhea" id="RHEA-COMP:11604"/>
        <dbReference type="ChEBI" id="CHEBI:15378"/>
        <dbReference type="ChEBI" id="CHEBI:29999"/>
        <dbReference type="ChEBI" id="CHEBI:30616"/>
        <dbReference type="ChEBI" id="CHEBI:83421"/>
        <dbReference type="ChEBI" id="CHEBI:456216"/>
        <dbReference type="EC" id="2.7.11.1"/>
    </reaction>
</comment>